<evidence type="ECO:0008006" key="3">
    <source>
        <dbReference type="Google" id="ProtNLM"/>
    </source>
</evidence>
<dbReference type="Proteomes" id="UP001596044">
    <property type="component" value="Unassembled WGS sequence"/>
</dbReference>
<dbReference type="Gene3D" id="3.30.450.40">
    <property type="match status" value="1"/>
</dbReference>
<evidence type="ECO:0000313" key="2">
    <source>
        <dbReference type="Proteomes" id="UP001596044"/>
    </source>
</evidence>
<dbReference type="EMBL" id="JBHSMJ010000022">
    <property type="protein sequence ID" value="MFC5449935.1"/>
    <property type="molecule type" value="Genomic_DNA"/>
</dbReference>
<sequence length="209" mass="24119">MDDALEKGQHSKAVTSANHEDIKTIYESYDAIKLQNKMIQAQISVLHHIALGEPLSQIVYEIMQQYDLLFDDQVFGSIYLIRENGEWETCRPRELPFSSFKHQFLDHEVLSLYPFEKETNFIEPALMTEIPSKRTFTKEFNDVLKACGIRSCWLFPLLAPSRKLLGLHMFYAKAPLVPSLELQKTVEAIVKLNVLAIEIENSHNHRNSV</sequence>
<keyword evidence="2" id="KW-1185">Reference proteome</keyword>
<name>A0ABW0K9B4_9BACL</name>
<protein>
    <recommendedName>
        <fullName evidence="3">GAF domain-containing protein</fullName>
    </recommendedName>
</protein>
<organism evidence="1 2">
    <name type="scientific">Paenibacillus aestuarii</name>
    <dbReference type="NCBI Taxonomy" id="516965"/>
    <lineage>
        <taxon>Bacteria</taxon>
        <taxon>Bacillati</taxon>
        <taxon>Bacillota</taxon>
        <taxon>Bacilli</taxon>
        <taxon>Bacillales</taxon>
        <taxon>Paenibacillaceae</taxon>
        <taxon>Paenibacillus</taxon>
    </lineage>
</organism>
<dbReference type="RefSeq" id="WP_270884924.1">
    <property type="nucleotide sequence ID" value="NZ_JAQFVF010000080.1"/>
</dbReference>
<evidence type="ECO:0000313" key="1">
    <source>
        <dbReference type="EMBL" id="MFC5449935.1"/>
    </source>
</evidence>
<dbReference type="InterPro" id="IPR029016">
    <property type="entry name" value="GAF-like_dom_sf"/>
</dbReference>
<comment type="caution">
    <text evidence="1">The sequence shown here is derived from an EMBL/GenBank/DDBJ whole genome shotgun (WGS) entry which is preliminary data.</text>
</comment>
<reference evidence="2" key="1">
    <citation type="journal article" date="2019" name="Int. J. Syst. Evol. Microbiol.">
        <title>The Global Catalogue of Microorganisms (GCM) 10K type strain sequencing project: providing services to taxonomists for standard genome sequencing and annotation.</title>
        <authorList>
            <consortium name="The Broad Institute Genomics Platform"/>
            <consortium name="The Broad Institute Genome Sequencing Center for Infectious Disease"/>
            <person name="Wu L."/>
            <person name="Ma J."/>
        </authorList>
    </citation>
    <scope>NUCLEOTIDE SEQUENCE [LARGE SCALE GENOMIC DNA]</scope>
    <source>
        <strain evidence="2">KACC 11904</strain>
    </source>
</reference>
<accession>A0ABW0K9B4</accession>
<proteinExistence type="predicted"/>
<gene>
    <name evidence="1" type="ORF">ACFPOG_16920</name>
</gene>